<dbReference type="InterPro" id="IPR000792">
    <property type="entry name" value="Tscrpt_reg_LuxR_C"/>
</dbReference>
<dbReference type="SUPFAM" id="SSF52172">
    <property type="entry name" value="CheY-like"/>
    <property type="match status" value="1"/>
</dbReference>
<evidence type="ECO:0000256" key="1">
    <source>
        <dbReference type="ARBA" id="ARBA00022553"/>
    </source>
</evidence>
<dbReference type="OrthoDB" id="8482304at2"/>
<dbReference type="SMART" id="SM00448">
    <property type="entry name" value="REC"/>
    <property type="match status" value="1"/>
</dbReference>
<dbReference type="PANTHER" id="PTHR43214">
    <property type="entry name" value="TWO-COMPONENT RESPONSE REGULATOR"/>
    <property type="match status" value="1"/>
</dbReference>
<keyword evidence="7" id="KW-1185">Reference proteome</keyword>
<accession>A0A6L3VEN3</accession>
<keyword evidence="2" id="KW-0238">DNA-binding</keyword>
<dbReference type="Gene3D" id="3.40.50.2300">
    <property type="match status" value="1"/>
</dbReference>
<evidence type="ECO:0000259" key="5">
    <source>
        <dbReference type="PROSITE" id="PS50110"/>
    </source>
</evidence>
<dbReference type="PROSITE" id="PS50043">
    <property type="entry name" value="HTH_LUXR_2"/>
    <property type="match status" value="1"/>
</dbReference>
<proteinExistence type="predicted"/>
<evidence type="ECO:0000256" key="3">
    <source>
        <dbReference type="PROSITE-ProRule" id="PRU00169"/>
    </source>
</evidence>
<name>A0A6L3VEN3_9ACTN</name>
<dbReference type="InterPro" id="IPR001789">
    <property type="entry name" value="Sig_transdc_resp-reg_receiver"/>
</dbReference>
<dbReference type="SMART" id="SM00421">
    <property type="entry name" value="HTH_LUXR"/>
    <property type="match status" value="1"/>
</dbReference>
<dbReference type="InterPro" id="IPR011006">
    <property type="entry name" value="CheY-like_superfamily"/>
</dbReference>
<dbReference type="Pfam" id="PF00072">
    <property type="entry name" value="Response_reg"/>
    <property type="match status" value="1"/>
</dbReference>
<evidence type="ECO:0000256" key="2">
    <source>
        <dbReference type="ARBA" id="ARBA00023125"/>
    </source>
</evidence>
<dbReference type="Pfam" id="PF00196">
    <property type="entry name" value="GerE"/>
    <property type="match status" value="1"/>
</dbReference>
<organism evidence="6 7">
    <name type="scientific">Actinomadura montaniterrae</name>
    <dbReference type="NCBI Taxonomy" id="1803903"/>
    <lineage>
        <taxon>Bacteria</taxon>
        <taxon>Bacillati</taxon>
        <taxon>Actinomycetota</taxon>
        <taxon>Actinomycetes</taxon>
        <taxon>Streptosporangiales</taxon>
        <taxon>Thermomonosporaceae</taxon>
        <taxon>Actinomadura</taxon>
    </lineage>
</organism>
<feature type="domain" description="HTH luxR-type" evidence="4">
    <location>
        <begin position="180"/>
        <end position="245"/>
    </location>
</feature>
<dbReference type="GO" id="GO:0000160">
    <property type="term" value="P:phosphorelay signal transduction system"/>
    <property type="evidence" value="ECO:0007669"/>
    <property type="project" value="InterPro"/>
</dbReference>
<dbReference type="CDD" id="cd17535">
    <property type="entry name" value="REC_NarL-like"/>
    <property type="match status" value="1"/>
</dbReference>
<comment type="caution">
    <text evidence="6">The sequence shown here is derived from an EMBL/GenBank/DDBJ whole genome shotgun (WGS) entry which is preliminary data.</text>
</comment>
<dbReference type="PRINTS" id="PR00038">
    <property type="entry name" value="HTHLUXR"/>
</dbReference>
<reference evidence="6 7" key="1">
    <citation type="submission" date="2019-09" db="EMBL/GenBank/DDBJ databases">
        <title>Actinomadura physcomitrii sp. nov., a novel actinomycete isolated from moss [Physcomitrium sphaericum (Ludw) Fuernr].</title>
        <authorList>
            <person name="Liu C."/>
            <person name="Zhuang X."/>
        </authorList>
    </citation>
    <scope>NUCLEOTIDE SEQUENCE [LARGE SCALE GENOMIC DNA]</scope>
    <source>
        <strain evidence="6 7">CYP1-1B</strain>
    </source>
</reference>
<evidence type="ECO:0000313" key="7">
    <source>
        <dbReference type="Proteomes" id="UP000483004"/>
    </source>
</evidence>
<dbReference type="GO" id="GO:0006355">
    <property type="term" value="P:regulation of DNA-templated transcription"/>
    <property type="evidence" value="ECO:0007669"/>
    <property type="project" value="InterPro"/>
</dbReference>
<dbReference type="InterPro" id="IPR058245">
    <property type="entry name" value="NreC/VraR/RcsB-like_REC"/>
</dbReference>
<gene>
    <name evidence="6" type="ORF">F9B16_42860</name>
</gene>
<dbReference type="PROSITE" id="PS50110">
    <property type="entry name" value="RESPONSE_REGULATORY"/>
    <property type="match status" value="1"/>
</dbReference>
<dbReference type="InterPro" id="IPR016032">
    <property type="entry name" value="Sig_transdc_resp-reg_C-effctor"/>
</dbReference>
<dbReference type="CDD" id="cd06170">
    <property type="entry name" value="LuxR_C_like"/>
    <property type="match status" value="1"/>
</dbReference>
<dbReference type="PANTHER" id="PTHR43214:SF38">
    <property type="entry name" value="NITRATE_NITRITE RESPONSE REGULATOR PROTEIN NARL"/>
    <property type="match status" value="1"/>
</dbReference>
<protein>
    <submittedName>
        <fullName evidence="6">Response regulator transcription factor</fullName>
    </submittedName>
</protein>
<sequence>MRPPALRLPMPASTPLMPVRRRDRCRAPADGFRRVIVAATMGGVLRLAIVDDHPVARRGLAAILAEDADMEVAASVAEPGALPDPGGCDVVLCDLYLDGDRPSVGAVRELSLVTRVLVVSAASRPADVLACMAAGAAGYATKDMEEDALRAAVREVAAGGFHLSPQLAAIVGAAERSRPGSGGGTALTAREREALDWIARGMTHAQAARRMGVAPSTVDTYVKRIRARLRLGNKAELAWFARNLAEGDASGRGGPPG</sequence>
<evidence type="ECO:0000259" key="4">
    <source>
        <dbReference type="PROSITE" id="PS50043"/>
    </source>
</evidence>
<dbReference type="AlphaFoldDB" id="A0A6L3VEN3"/>
<dbReference type="Proteomes" id="UP000483004">
    <property type="component" value="Unassembled WGS sequence"/>
</dbReference>
<evidence type="ECO:0000313" key="6">
    <source>
        <dbReference type="EMBL" id="KAB2363536.1"/>
    </source>
</evidence>
<dbReference type="EMBL" id="WBMR01000239">
    <property type="protein sequence ID" value="KAB2363536.1"/>
    <property type="molecule type" value="Genomic_DNA"/>
</dbReference>
<feature type="domain" description="Response regulatory" evidence="5">
    <location>
        <begin position="46"/>
        <end position="157"/>
    </location>
</feature>
<feature type="modified residue" description="4-aspartylphosphate" evidence="3">
    <location>
        <position position="94"/>
    </location>
</feature>
<dbReference type="GO" id="GO:0003677">
    <property type="term" value="F:DNA binding"/>
    <property type="evidence" value="ECO:0007669"/>
    <property type="project" value="UniProtKB-KW"/>
</dbReference>
<dbReference type="InterPro" id="IPR039420">
    <property type="entry name" value="WalR-like"/>
</dbReference>
<keyword evidence="1 3" id="KW-0597">Phosphoprotein</keyword>
<dbReference type="SUPFAM" id="SSF46894">
    <property type="entry name" value="C-terminal effector domain of the bipartite response regulators"/>
    <property type="match status" value="1"/>
</dbReference>